<accession>A0ABW1FTG3</accession>
<proteinExistence type="predicted"/>
<name>A0ABW1FTG3_9ACTN</name>
<dbReference type="RefSeq" id="WP_345092851.1">
    <property type="nucleotide sequence ID" value="NZ_BAAAWG010000024.1"/>
</dbReference>
<gene>
    <name evidence="2" type="ORF">ACFP3M_32045</name>
</gene>
<evidence type="ECO:0000313" key="2">
    <source>
        <dbReference type="EMBL" id="MFC5897446.1"/>
    </source>
</evidence>
<comment type="caution">
    <text evidence="2">The sequence shown here is derived from an EMBL/GenBank/DDBJ whole genome shotgun (WGS) entry which is preliminary data.</text>
</comment>
<evidence type="ECO:0000256" key="1">
    <source>
        <dbReference type="SAM" id="MobiDB-lite"/>
    </source>
</evidence>
<dbReference type="Proteomes" id="UP001596241">
    <property type="component" value="Unassembled WGS sequence"/>
</dbReference>
<sequence length="238" mass="25607">MSPRSAVEAVLAGLRGHHITAIAQPQRPTASVQLSRPASAIAQRCPTPRNFTISSIPIALDLVDTADQIDRFRFRLRADPPDLRFPALTGVSAQVRTLVDITTAVQGKFDGYMHASRTDGHAPIVIQAYSTALASLGQALAELSVVQAEVALHDRASFSAYRKRPSDVDVERLRKDADEVVTHHRGEADEILECTSIEIRHGASKLAPPSARVVSAARTHPTHAPTLPDAAPNSAKSR</sequence>
<evidence type="ECO:0000313" key="3">
    <source>
        <dbReference type="Proteomes" id="UP001596241"/>
    </source>
</evidence>
<keyword evidence="3" id="KW-1185">Reference proteome</keyword>
<feature type="region of interest" description="Disordered" evidence="1">
    <location>
        <begin position="208"/>
        <end position="238"/>
    </location>
</feature>
<protein>
    <submittedName>
        <fullName evidence="2">Uncharacterized protein</fullName>
    </submittedName>
</protein>
<organism evidence="2 3">
    <name type="scientific">Streptomyces ramulosus</name>
    <dbReference type="NCBI Taxonomy" id="47762"/>
    <lineage>
        <taxon>Bacteria</taxon>
        <taxon>Bacillati</taxon>
        <taxon>Actinomycetota</taxon>
        <taxon>Actinomycetes</taxon>
        <taxon>Kitasatosporales</taxon>
        <taxon>Streptomycetaceae</taxon>
        <taxon>Streptomyces</taxon>
    </lineage>
</organism>
<reference evidence="3" key="1">
    <citation type="journal article" date="2019" name="Int. J. Syst. Evol. Microbiol.">
        <title>The Global Catalogue of Microorganisms (GCM) 10K type strain sequencing project: providing services to taxonomists for standard genome sequencing and annotation.</title>
        <authorList>
            <consortium name="The Broad Institute Genomics Platform"/>
            <consortium name="The Broad Institute Genome Sequencing Center for Infectious Disease"/>
            <person name="Wu L."/>
            <person name="Ma J."/>
        </authorList>
    </citation>
    <scope>NUCLEOTIDE SEQUENCE [LARGE SCALE GENOMIC DNA]</scope>
    <source>
        <strain evidence="3">CGMCC 1.15809</strain>
    </source>
</reference>
<dbReference type="EMBL" id="JBHSPW010000022">
    <property type="protein sequence ID" value="MFC5897446.1"/>
    <property type="molecule type" value="Genomic_DNA"/>
</dbReference>